<organism evidence="3 4">
    <name type="scientific">Candidatus Nitrososphaera evergladensis SR1</name>
    <dbReference type="NCBI Taxonomy" id="1459636"/>
    <lineage>
        <taxon>Archaea</taxon>
        <taxon>Nitrososphaerota</taxon>
        <taxon>Nitrososphaeria</taxon>
        <taxon>Nitrososphaerales</taxon>
        <taxon>Nitrososphaeraceae</taxon>
        <taxon>Nitrososphaera</taxon>
    </lineage>
</organism>
<dbReference type="CDD" id="cd00293">
    <property type="entry name" value="USP-like"/>
    <property type="match status" value="1"/>
</dbReference>
<dbReference type="AlphaFoldDB" id="A0A075MUH2"/>
<protein>
    <submittedName>
        <fullName evidence="3">Universal stress protein UspA-like protein</fullName>
    </submittedName>
</protein>
<dbReference type="Pfam" id="PF00582">
    <property type="entry name" value="Usp"/>
    <property type="match status" value="1"/>
</dbReference>
<dbReference type="OrthoDB" id="105697at2157"/>
<sequence length="172" mass="18817">MFKKILVPYDGSKPADKATRYAMDLAKAISRNSYADDDVAGCEIILLHVVPEIPASPVFIERPMSTSKGEHIPLSEYVRRLYAEMKVHAAEMLEKKKKEIETFLENRGTTVRTVVIIGDPVANKIVEQAASENVDLIVIGNVGLSGVSKLKTLGSVSRGVSERAPCPVMIVH</sequence>
<dbReference type="HOGENOM" id="CLU_049301_11_2_2"/>
<feature type="domain" description="UspA" evidence="2">
    <location>
        <begin position="1"/>
        <end position="172"/>
    </location>
</feature>
<dbReference type="KEGG" id="nev:NTE_00888"/>
<dbReference type="eggNOG" id="arCOG02053">
    <property type="taxonomic scope" value="Archaea"/>
</dbReference>
<dbReference type="PANTHER" id="PTHR46268">
    <property type="entry name" value="STRESS RESPONSE PROTEIN NHAX"/>
    <property type="match status" value="1"/>
</dbReference>
<dbReference type="PRINTS" id="PR01438">
    <property type="entry name" value="UNVRSLSTRESS"/>
</dbReference>
<dbReference type="SUPFAM" id="SSF52402">
    <property type="entry name" value="Adenine nucleotide alpha hydrolases-like"/>
    <property type="match status" value="1"/>
</dbReference>
<evidence type="ECO:0000313" key="3">
    <source>
        <dbReference type="EMBL" id="AIF82964.1"/>
    </source>
</evidence>
<dbReference type="InterPro" id="IPR006016">
    <property type="entry name" value="UspA"/>
</dbReference>
<dbReference type="InterPro" id="IPR006015">
    <property type="entry name" value="Universal_stress_UspA"/>
</dbReference>
<dbReference type="STRING" id="1459636.NTE_00888"/>
<evidence type="ECO:0000259" key="2">
    <source>
        <dbReference type="Pfam" id="PF00582"/>
    </source>
</evidence>
<reference evidence="3 4" key="1">
    <citation type="journal article" date="2014" name="PLoS ONE">
        <title>Genome Sequence of Candidatus Nitrososphaera evergladensis from Group I.1b Enriched from Everglades Soil Reveals Novel Genomic Features of the Ammonia-Oxidizing Archaea.</title>
        <authorList>
            <person name="Zhalnina K.V."/>
            <person name="Dias R."/>
            <person name="Leonard M.T."/>
            <person name="Dorr de Quadros P."/>
            <person name="Camargo F.A."/>
            <person name="Drew J.C."/>
            <person name="Farmerie W.G."/>
            <person name="Daroub S.H."/>
            <person name="Triplett E.W."/>
        </authorList>
    </citation>
    <scope>NUCLEOTIDE SEQUENCE [LARGE SCALE GENOMIC DNA]</scope>
    <source>
        <strain evidence="3 4">SR1</strain>
    </source>
</reference>
<name>A0A075MUH2_9ARCH</name>
<evidence type="ECO:0000256" key="1">
    <source>
        <dbReference type="ARBA" id="ARBA00008791"/>
    </source>
</evidence>
<dbReference type="EMBL" id="CP007174">
    <property type="protein sequence ID" value="AIF82964.1"/>
    <property type="molecule type" value="Genomic_DNA"/>
</dbReference>
<accession>A0A075MUH2</accession>
<dbReference type="Gene3D" id="3.40.50.620">
    <property type="entry name" value="HUPs"/>
    <property type="match status" value="1"/>
</dbReference>
<proteinExistence type="inferred from homology"/>
<gene>
    <name evidence="3" type="ORF">NTE_00888</name>
</gene>
<keyword evidence="4" id="KW-1185">Reference proteome</keyword>
<evidence type="ECO:0000313" key="4">
    <source>
        <dbReference type="Proteomes" id="UP000028194"/>
    </source>
</evidence>
<dbReference type="GeneID" id="41596728"/>
<dbReference type="RefSeq" id="WP_148699827.1">
    <property type="nucleotide sequence ID" value="NZ_CP007174.1"/>
</dbReference>
<dbReference type="PANTHER" id="PTHR46268:SF6">
    <property type="entry name" value="UNIVERSAL STRESS PROTEIN UP12"/>
    <property type="match status" value="1"/>
</dbReference>
<comment type="similarity">
    <text evidence="1">Belongs to the universal stress protein A family.</text>
</comment>
<dbReference type="InterPro" id="IPR014729">
    <property type="entry name" value="Rossmann-like_a/b/a_fold"/>
</dbReference>
<dbReference type="Proteomes" id="UP000028194">
    <property type="component" value="Chromosome"/>
</dbReference>